<dbReference type="VEuPathDB" id="FungiDB:LELG_04439"/>
<feature type="domain" description="BioF2-like acetyltransferase" evidence="3">
    <location>
        <begin position="716"/>
        <end position="788"/>
    </location>
</feature>
<feature type="transmembrane region" description="Helical" evidence="2">
    <location>
        <begin position="177"/>
        <end position="197"/>
    </location>
</feature>
<dbReference type="InParanoid" id="A5E4A0"/>
<dbReference type="AlphaFoldDB" id="A5E4A0"/>
<keyword evidence="2" id="KW-1133">Transmembrane helix</keyword>
<evidence type="ECO:0000313" key="5">
    <source>
        <dbReference type="Proteomes" id="UP000001996"/>
    </source>
</evidence>
<keyword evidence="2" id="KW-0472">Membrane</keyword>
<dbReference type="OMA" id="WWSANIS"/>
<feature type="transmembrane region" description="Helical" evidence="2">
    <location>
        <begin position="26"/>
        <end position="51"/>
    </location>
</feature>
<keyword evidence="2" id="KW-0812">Transmembrane</keyword>
<dbReference type="Proteomes" id="UP000001996">
    <property type="component" value="Unassembled WGS sequence"/>
</dbReference>
<dbReference type="EMBL" id="CH981529">
    <property type="protein sequence ID" value="EDK46258.1"/>
    <property type="molecule type" value="Genomic_DNA"/>
</dbReference>
<dbReference type="InterPro" id="IPR038740">
    <property type="entry name" value="BioF2-like_GNAT_dom"/>
</dbReference>
<dbReference type="Gene3D" id="3.40.630.30">
    <property type="match status" value="1"/>
</dbReference>
<dbReference type="InterPro" id="IPR016181">
    <property type="entry name" value="Acyl_CoA_acyltransferase"/>
</dbReference>
<feature type="transmembrane region" description="Helical" evidence="2">
    <location>
        <begin position="95"/>
        <end position="119"/>
    </location>
</feature>
<dbReference type="Pfam" id="PF13480">
    <property type="entry name" value="Acetyltransf_6"/>
    <property type="match status" value="1"/>
</dbReference>
<feature type="coiled-coil region" evidence="1">
    <location>
        <begin position="474"/>
        <end position="506"/>
    </location>
</feature>
<dbReference type="SUPFAM" id="SSF55729">
    <property type="entry name" value="Acyl-CoA N-acyltransferases (Nat)"/>
    <property type="match status" value="1"/>
</dbReference>
<dbReference type="HOGENOM" id="CLU_017660_0_0_1"/>
<feature type="transmembrane region" description="Helical" evidence="2">
    <location>
        <begin position="151"/>
        <end position="170"/>
    </location>
</feature>
<dbReference type="GeneID" id="5231504"/>
<protein>
    <recommendedName>
        <fullName evidence="3">BioF2-like acetyltransferase domain-containing protein</fullName>
    </recommendedName>
</protein>
<gene>
    <name evidence="4" type="ORF">LELG_04439</name>
</gene>
<evidence type="ECO:0000313" key="4">
    <source>
        <dbReference type="EMBL" id="EDK46258.1"/>
    </source>
</evidence>
<dbReference type="OrthoDB" id="10061051at2759"/>
<evidence type="ECO:0000256" key="2">
    <source>
        <dbReference type="SAM" id="Phobius"/>
    </source>
</evidence>
<feature type="transmembrane region" description="Helical" evidence="2">
    <location>
        <begin position="217"/>
        <end position="239"/>
    </location>
</feature>
<name>A5E4A0_LODEL</name>
<dbReference type="KEGG" id="lel:PVL30_004155"/>
<keyword evidence="5" id="KW-1185">Reference proteome</keyword>
<organism evidence="4 5">
    <name type="scientific">Lodderomyces elongisporus (strain ATCC 11503 / CBS 2605 / JCM 1781 / NBRC 1676 / NRRL YB-4239)</name>
    <name type="common">Yeast</name>
    <name type="synonym">Saccharomyces elongisporus</name>
    <dbReference type="NCBI Taxonomy" id="379508"/>
    <lineage>
        <taxon>Eukaryota</taxon>
        <taxon>Fungi</taxon>
        <taxon>Dikarya</taxon>
        <taxon>Ascomycota</taxon>
        <taxon>Saccharomycotina</taxon>
        <taxon>Pichiomycetes</taxon>
        <taxon>Debaryomycetaceae</taxon>
        <taxon>Candida/Lodderomyces clade</taxon>
        <taxon>Lodderomyces</taxon>
    </lineage>
</organism>
<reference evidence="4 5" key="1">
    <citation type="journal article" date="2009" name="Nature">
        <title>Evolution of pathogenicity and sexual reproduction in eight Candida genomes.</title>
        <authorList>
            <person name="Butler G."/>
            <person name="Rasmussen M.D."/>
            <person name="Lin M.F."/>
            <person name="Santos M.A."/>
            <person name="Sakthikumar S."/>
            <person name="Munro C.A."/>
            <person name="Rheinbay E."/>
            <person name="Grabherr M."/>
            <person name="Forche A."/>
            <person name="Reedy J.L."/>
            <person name="Agrafioti I."/>
            <person name="Arnaud M.B."/>
            <person name="Bates S."/>
            <person name="Brown A.J."/>
            <person name="Brunke S."/>
            <person name="Costanzo M.C."/>
            <person name="Fitzpatrick D.A."/>
            <person name="de Groot P.W."/>
            <person name="Harris D."/>
            <person name="Hoyer L.L."/>
            <person name="Hube B."/>
            <person name="Klis F.M."/>
            <person name="Kodira C."/>
            <person name="Lennard N."/>
            <person name="Logue M.E."/>
            <person name="Martin R."/>
            <person name="Neiman A.M."/>
            <person name="Nikolaou E."/>
            <person name="Quail M.A."/>
            <person name="Quinn J."/>
            <person name="Santos M.C."/>
            <person name="Schmitzberger F.F."/>
            <person name="Sherlock G."/>
            <person name="Shah P."/>
            <person name="Silverstein K.A."/>
            <person name="Skrzypek M.S."/>
            <person name="Soll D."/>
            <person name="Staggs R."/>
            <person name="Stansfield I."/>
            <person name="Stumpf M.P."/>
            <person name="Sudbery P.E."/>
            <person name="Srikantha T."/>
            <person name="Zeng Q."/>
            <person name="Berman J."/>
            <person name="Berriman M."/>
            <person name="Heitman J."/>
            <person name="Gow N.A."/>
            <person name="Lorenz M.C."/>
            <person name="Birren B.W."/>
            <person name="Kellis M."/>
            <person name="Cuomo C.A."/>
        </authorList>
    </citation>
    <scope>NUCLEOTIDE SEQUENCE [LARGE SCALE GENOMIC DNA]</scope>
    <source>
        <strain evidence="5">ATCC 11503 / BCRC 21390 / CBS 2605 / JCM 1781 / NBRC 1676 / NRRL YB-4239</strain>
    </source>
</reference>
<feature type="transmembrane region" description="Helical" evidence="2">
    <location>
        <begin position="57"/>
        <end position="74"/>
    </location>
</feature>
<accession>A5E4A0</accession>
<dbReference type="STRING" id="379508.A5E4A0"/>
<proteinExistence type="predicted"/>
<sequence>MKAIINIRNKLKIGLNQHKKYFRAQWLYDPIALIGYSLIFNIVTTALYSIYTRKLHYANGVPIMCIITNIFILIEKIHLRFFNNFQPKFAKPKWVRVYVYNFFKVAFWVWLLVMCISTADELSEGNGANPLDLVESDLNYLDISDYNVNCYIVVALISLLLNCAVLSVWWSSKLKSFYLLFAGINIVQILISVSIIQLNVGLLNTSHNKKAKKYHDLFIMCAAFMIGQSMLGLGLLLIINDKNRLHQIIGKFIFSYDMLLLLLGMFYLACTAVAGVAYGSISTGEIAELPLTIPILFFLSFLIIIIKFGCTRYFRRRAAPNKLQVVEYDLCQLNKHQKRGWAKLIDLNKKYNSGVSGDHVISLMENYVHAKLPGMKCKVLRVYNKSVKAEHNYESEKENANKNEAKSQGDVDIALQNNTSKNDKADVHVKEKSIVKTPYDELDQETVLFQNAPTLLSSELSIQSLEEEYKPLSKNQLKKLAKKKQKAKKDMELQALENNTEEFYQELMTTQALVLLTIIEEFDLSERIPGSIGKMLHKLFGKNSKWPLLCIKFGLLGFHWPFKRSTFYCSSTKKPVARSASVLSAISYWNKQNEKCSVMLDPGYKDANFEAGVDASGWIKINLPNSHIVDLRPHHNQNSTEFFKAIKYRNQDNAFKQASGVVDESYSFNFENCQEIIVMNDHIARLRQESGQSSQLLHPDWEFIYNLGNYTNDQKYRSLLFLKVDDEIIASCVIFRLGETMTSDIQGLDHEISKKYKAYFVMMQEVIKIGMRENVSFIDFGPTTEDAKVAIGCSVVPLIGSLYPRYKLMGPIIRFAASKVDV</sequence>
<evidence type="ECO:0000256" key="1">
    <source>
        <dbReference type="SAM" id="Coils"/>
    </source>
</evidence>
<dbReference type="eggNOG" id="ENOG502SI3G">
    <property type="taxonomic scope" value="Eukaryota"/>
</dbReference>
<feature type="transmembrane region" description="Helical" evidence="2">
    <location>
        <begin position="293"/>
        <end position="314"/>
    </location>
</feature>
<feature type="transmembrane region" description="Helical" evidence="2">
    <location>
        <begin position="259"/>
        <end position="281"/>
    </location>
</feature>
<evidence type="ECO:0000259" key="3">
    <source>
        <dbReference type="Pfam" id="PF13480"/>
    </source>
</evidence>
<keyword evidence="1" id="KW-0175">Coiled coil</keyword>